<evidence type="ECO:0000313" key="1">
    <source>
        <dbReference type="EMBL" id="GAF37536.1"/>
    </source>
</evidence>
<organism evidence="1 2">
    <name type="scientific">Lentilactobacillus farraginis DSM 18382 = JCM 14108</name>
    <dbReference type="NCBI Taxonomy" id="1423743"/>
    <lineage>
        <taxon>Bacteria</taxon>
        <taxon>Bacillati</taxon>
        <taxon>Bacillota</taxon>
        <taxon>Bacilli</taxon>
        <taxon>Lactobacillales</taxon>
        <taxon>Lactobacillaceae</taxon>
        <taxon>Lentilactobacillus</taxon>
    </lineage>
</organism>
<protein>
    <recommendedName>
        <fullName evidence="3">Ribosomal-protein-L7p-serine acetyltransferase</fullName>
    </recommendedName>
</protein>
<dbReference type="AlphaFoldDB" id="X0PLD2"/>
<dbReference type="RefSeq" id="WP_237745807.1">
    <property type="nucleotide sequence ID" value="NZ_BAKI01000036.1"/>
</dbReference>
<dbReference type="Proteomes" id="UP000019488">
    <property type="component" value="Unassembled WGS sequence"/>
</dbReference>
<sequence length="108" mass="12171">MFIHKVNETTAFKIPEERDAATLLEIVENNRTEFGQWLPWVKDMYSADDEQAFIKNGRQRMLPVLSGLRPSCIVITLLACLICIKSARNIIAVKLATGWPAAAKERAL</sequence>
<gene>
    <name evidence="1" type="ORF">JCM14108_2576</name>
</gene>
<proteinExistence type="predicted"/>
<comment type="caution">
    <text evidence="1">The sequence shown here is derived from an EMBL/GenBank/DDBJ whole genome shotgun (WGS) entry which is preliminary data.</text>
</comment>
<accession>X0PLD2</accession>
<evidence type="ECO:0000313" key="2">
    <source>
        <dbReference type="Proteomes" id="UP000019488"/>
    </source>
</evidence>
<dbReference type="EMBL" id="BAKI01000036">
    <property type="protein sequence ID" value="GAF37536.1"/>
    <property type="molecule type" value="Genomic_DNA"/>
</dbReference>
<evidence type="ECO:0008006" key="3">
    <source>
        <dbReference type="Google" id="ProtNLM"/>
    </source>
</evidence>
<reference evidence="1" key="1">
    <citation type="journal article" date="2014" name="Genome Announc.">
        <title>Draft Genome Sequences of Two Lactobacillus Strains, L. farraginis JCM 14108T and L. composti JCM 14202T, Isolated from Compost of Distilled Shochu Residue.</title>
        <authorList>
            <person name="Yuki M."/>
            <person name="Oshima K."/>
            <person name="Suda W."/>
            <person name="Kitahara M."/>
            <person name="Kitamura K."/>
            <person name="Iida T."/>
            <person name="Hattori M."/>
            <person name="Ohkuma M."/>
        </authorList>
    </citation>
    <scope>NUCLEOTIDE SEQUENCE [LARGE SCALE GENOMIC DNA]</scope>
    <source>
        <strain evidence="1">JCM 14108</strain>
    </source>
</reference>
<name>X0PLD2_9LACO</name>
<dbReference type="Gene3D" id="3.40.630.30">
    <property type="match status" value="1"/>
</dbReference>